<dbReference type="InterPro" id="IPR050834">
    <property type="entry name" value="Glycosyltransf_2"/>
</dbReference>
<dbReference type="GO" id="GO:0016757">
    <property type="term" value="F:glycosyltransferase activity"/>
    <property type="evidence" value="ECO:0007669"/>
    <property type="project" value="UniProtKB-KW"/>
</dbReference>
<feature type="domain" description="Glycosyltransferase 2-like" evidence="4">
    <location>
        <begin position="8"/>
        <end position="172"/>
    </location>
</feature>
<dbReference type="SUPFAM" id="SSF53448">
    <property type="entry name" value="Nucleotide-diphospho-sugar transferases"/>
    <property type="match status" value="1"/>
</dbReference>
<dbReference type="InterPro" id="IPR029044">
    <property type="entry name" value="Nucleotide-diphossugar_trans"/>
</dbReference>
<dbReference type="InterPro" id="IPR036291">
    <property type="entry name" value="NAD(P)-bd_dom_sf"/>
</dbReference>
<dbReference type="EMBL" id="UOGB01000193">
    <property type="protein sequence ID" value="VAX21041.1"/>
    <property type="molecule type" value="Genomic_DNA"/>
</dbReference>
<dbReference type="PANTHER" id="PTHR43685:SF5">
    <property type="entry name" value="GLYCOSYLTRANSFERASE EPSE-RELATED"/>
    <property type="match status" value="1"/>
</dbReference>
<dbReference type="Pfam" id="PF00535">
    <property type="entry name" value="Glycos_transf_2"/>
    <property type="match status" value="1"/>
</dbReference>
<comment type="similarity">
    <text evidence="1">Belongs to the glycosyltransferase 2 family.</text>
</comment>
<evidence type="ECO:0000256" key="1">
    <source>
        <dbReference type="ARBA" id="ARBA00006739"/>
    </source>
</evidence>
<dbReference type="Gene3D" id="3.40.50.720">
    <property type="entry name" value="NAD(P)-binding Rossmann-like Domain"/>
    <property type="match status" value="1"/>
</dbReference>
<sequence>MAYRPLVSVILPARNCGSYLGQAVGSVLTQTFEDFEILVIDDGSDDGSIETLGRDDHRLKVIKNPGSGLVDALNAGFKTASGRYLARMDGDDICHPSRLELQVDSLHNNPQIGVTATQVEVIGDGRPAEGYRLYEAWINSVLTPDDIRREIYIESPLPHPTVMMRADVYKKLGGYRDMGWPEDYDLWLRANEAKVEMGKIGRKLLKWRDSGSRLSKTDERYSRKNFMRVKAHFLARAMAKKTRPVIWGAGKTGGLLARLLNHEGAEISGFIDINRRKIGRVKANKPVFGPDKAREIDDTLILVAVAARGARDTIRDFLTSCGKVEGTDYYCVV</sequence>
<dbReference type="PANTHER" id="PTHR43685">
    <property type="entry name" value="GLYCOSYLTRANSFERASE"/>
    <property type="match status" value="1"/>
</dbReference>
<keyword evidence="2" id="KW-0328">Glycosyltransferase</keyword>
<protein>
    <submittedName>
        <fullName evidence="5">Glycosyl transferase, group 2 family protein</fullName>
    </submittedName>
</protein>
<evidence type="ECO:0000259" key="4">
    <source>
        <dbReference type="Pfam" id="PF00535"/>
    </source>
</evidence>
<proteinExistence type="inferred from homology"/>
<dbReference type="SUPFAM" id="SSF51735">
    <property type="entry name" value="NAD(P)-binding Rossmann-fold domains"/>
    <property type="match status" value="1"/>
</dbReference>
<evidence type="ECO:0000256" key="3">
    <source>
        <dbReference type="ARBA" id="ARBA00022679"/>
    </source>
</evidence>
<keyword evidence="3 5" id="KW-0808">Transferase</keyword>
<accession>A0A3B1C2S4</accession>
<dbReference type="InterPro" id="IPR001173">
    <property type="entry name" value="Glyco_trans_2-like"/>
</dbReference>
<gene>
    <name evidence="5" type="ORF">MNBD_NITROSPINAE03-1716</name>
</gene>
<evidence type="ECO:0000313" key="5">
    <source>
        <dbReference type="EMBL" id="VAX21041.1"/>
    </source>
</evidence>
<evidence type="ECO:0000256" key="2">
    <source>
        <dbReference type="ARBA" id="ARBA00022676"/>
    </source>
</evidence>
<name>A0A3B1C2S4_9ZZZZ</name>
<dbReference type="AlphaFoldDB" id="A0A3B1C2S4"/>
<organism evidence="5">
    <name type="scientific">hydrothermal vent metagenome</name>
    <dbReference type="NCBI Taxonomy" id="652676"/>
    <lineage>
        <taxon>unclassified sequences</taxon>
        <taxon>metagenomes</taxon>
        <taxon>ecological metagenomes</taxon>
    </lineage>
</organism>
<dbReference type="Gene3D" id="3.90.550.10">
    <property type="entry name" value="Spore Coat Polysaccharide Biosynthesis Protein SpsA, Chain A"/>
    <property type="match status" value="1"/>
</dbReference>
<reference evidence="5" key="1">
    <citation type="submission" date="2018-06" db="EMBL/GenBank/DDBJ databases">
        <authorList>
            <person name="Zhirakovskaya E."/>
        </authorList>
    </citation>
    <scope>NUCLEOTIDE SEQUENCE</scope>
</reference>